<gene>
    <name evidence="6" type="ORF">PBT88_12650</name>
</gene>
<proteinExistence type="predicted"/>
<dbReference type="PANTHER" id="PTHR30055">
    <property type="entry name" value="HTH-TYPE TRANSCRIPTIONAL REGULATOR RUTR"/>
    <property type="match status" value="1"/>
</dbReference>
<dbReference type="EMBL" id="CP115174">
    <property type="protein sequence ID" value="WBO21053.1"/>
    <property type="molecule type" value="Genomic_DNA"/>
</dbReference>
<dbReference type="InterPro" id="IPR050109">
    <property type="entry name" value="HTH-type_TetR-like_transc_reg"/>
</dbReference>
<dbReference type="InterPro" id="IPR023772">
    <property type="entry name" value="DNA-bd_HTH_TetR-type_CS"/>
</dbReference>
<dbReference type="Pfam" id="PF00440">
    <property type="entry name" value="TetR_N"/>
    <property type="match status" value="1"/>
</dbReference>
<accession>A0ABY7NHR2</accession>
<evidence type="ECO:0000313" key="7">
    <source>
        <dbReference type="Proteomes" id="UP001210865"/>
    </source>
</evidence>
<feature type="DNA-binding region" description="H-T-H motif" evidence="4">
    <location>
        <begin position="29"/>
        <end position="48"/>
    </location>
</feature>
<evidence type="ECO:0000256" key="3">
    <source>
        <dbReference type="ARBA" id="ARBA00023163"/>
    </source>
</evidence>
<dbReference type="SUPFAM" id="SSF46689">
    <property type="entry name" value="Homeodomain-like"/>
    <property type="match status" value="1"/>
</dbReference>
<dbReference type="InterPro" id="IPR009057">
    <property type="entry name" value="Homeodomain-like_sf"/>
</dbReference>
<protein>
    <submittedName>
        <fullName evidence="6">TetR family transcriptional regulator</fullName>
    </submittedName>
</protein>
<dbReference type="RefSeq" id="WP_270075703.1">
    <property type="nucleotide sequence ID" value="NZ_CP115174.1"/>
</dbReference>
<dbReference type="PROSITE" id="PS50977">
    <property type="entry name" value="HTH_TETR_2"/>
    <property type="match status" value="1"/>
</dbReference>
<evidence type="ECO:0000256" key="1">
    <source>
        <dbReference type="ARBA" id="ARBA00023015"/>
    </source>
</evidence>
<feature type="domain" description="HTH tetR-type" evidence="5">
    <location>
        <begin position="6"/>
        <end position="66"/>
    </location>
</feature>
<evidence type="ECO:0000256" key="4">
    <source>
        <dbReference type="PROSITE-ProRule" id="PRU00335"/>
    </source>
</evidence>
<dbReference type="PROSITE" id="PS01081">
    <property type="entry name" value="HTH_TETR_1"/>
    <property type="match status" value="1"/>
</dbReference>
<keyword evidence="1" id="KW-0805">Transcription regulation</keyword>
<keyword evidence="3" id="KW-0804">Transcription</keyword>
<sequence>MVRRIENARERFGRAAMELFRTQGYSQTTIPQIATAAGLTERTFFRYFVDKPEVLFWRAGELEADIVAAIDKAEGDRPLDLATAALAVAGRFFDENRADVLVRQAVIAAHVDFQERELAKMHALTLAIHAVLVARGISQAAARIAAETSIVIWRVAIDRWSRDCSTQDFAGHVHACQAELYAVVLGES</sequence>
<dbReference type="PRINTS" id="PR00455">
    <property type="entry name" value="HTHTETR"/>
</dbReference>
<dbReference type="Gene3D" id="1.10.357.10">
    <property type="entry name" value="Tetracycline Repressor, domain 2"/>
    <property type="match status" value="1"/>
</dbReference>
<keyword evidence="7" id="KW-1185">Reference proteome</keyword>
<keyword evidence="2 4" id="KW-0238">DNA-binding</keyword>
<evidence type="ECO:0000313" key="6">
    <source>
        <dbReference type="EMBL" id="WBO21053.1"/>
    </source>
</evidence>
<name>A0ABY7NHR2_9SPHN</name>
<dbReference type="InterPro" id="IPR001647">
    <property type="entry name" value="HTH_TetR"/>
</dbReference>
<evidence type="ECO:0000259" key="5">
    <source>
        <dbReference type="PROSITE" id="PS50977"/>
    </source>
</evidence>
<reference evidence="6 7" key="1">
    <citation type="submission" date="2022-12" db="EMBL/GenBank/DDBJ databases">
        <title>Sphingomonas abieness sp. nov., an endophytic bacterium isolated from Abies koreana.</title>
        <authorList>
            <person name="Jiang L."/>
            <person name="Lee J."/>
        </authorList>
    </citation>
    <scope>NUCLEOTIDE SEQUENCE [LARGE SCALE GENOMIC DNA]</scope>
    <source>
        <strain evidence="7">PAMB 00755</strain>
    </source>
</reference>
<dbReference type="Proteomes" id="UP001210865">
    <property type="component" value="Chromosome"/>
</dbReference>
<dbReference type="PANTHER" id="PTHR30055:SF238">
    <property type="entry name" value="MYCOFACTOCIN BIOSYNTHESIS TRANSCRIPTIONAL REGULATOR MFTR-RELATED"/>
    <property type="match status" value="1"/>
</dbReference>
<organism evidence="6 7">
    <name type="scientific">Sphingomonas abietis</name>
    <dbReference type="NCBI Taxonomy" id="3012344"/>
    <lineage>
        <taxon>Bacteria</taxon>
        <taxon>Pseudomonadati</taxon>
        <taxon>Pseudomonadota</taxon>
        <taxon>Alphaproteobacteria</taxon>
        <taxon>Sphingomonadales</taxon>
        <taxon>Sphingomonadaceae</taxon>
        <taxon>Sphingomonas</taxon>
    </lineage>
</organism>
<evidence type="ECO:0000256" key="2">
    <source>
        <dbReference type="ARBA" id="ARBA00023125"/>
    </source>
</evidence>